<dbReference type="InterPro" id="IPR024949">
    <property type="entry name" value="Bet_v_I_allergen"/>
</dbReference>
<evidence type="ECO:0000256" key="3">
    <source>
        <dbReference type="ARBA" id="ARBA00023265"/>
    </source>
</evidence>
<evidence type="ECO:0000259" key="4">
    <source>
        <dbReference type="SMART" id="SM01037"/>
    </source>
</evidence>
<dbReference type="InterPro" id="IPR000916">
    <property type="entry name" value="Bet_v_I/MLP"/>
</dbReference>
<dbReference type="CDD" id="cd07816">
    <property type="entry name" value="Bet_v1-like"/>
    <property type="match status" value="1"/>
</dbReference>
<dbReference type="InterPro" id="IPR023393">
    <property type="entry name" value="START-like_dom_sf"/>
</dbReference>
<dbReference type="SMART" id="SM01037">
    <property type="entry name" value="Bet_v_1"/>
    <property type="match status" value="1"/>
</dbReference>
<name>A0A2N9HGC7_FAGSY</name>
<dbReference type="SUPFAM" id="SSF55961">
    <property type="entry name" value="Bet v1-like"/>
    <property type="match status" value="1"/>
</dbReference>
<dbReference type="AlphaFoldDB" id="A0A2N9HGC7"/>
<keyword evidence="3" id="KW-0568">Pathogenesis-related protein</keyword>
<dbReference type="Pfam" id="PF00407">
    <property type="entry name" value="Bet_v_1"/>
    <property type="match status" value="1"/>
</dbReference>
<evidence type="ECO:0000256" key="2">
    <source>
        <dbReference type="ARBA" id="ARBA00022821"/>
    </source>
</evidence>
<dbReference type="Gene3D" id="3.30.530.20">
    <property type="match status" value="1"/>
</dbReference>
<sequence>MGVTTYTDEFTSQIPPARLFKALIIDSHNLIPKVLPEIVKSIEFIQGDGGVGSIKQINFVEGRQFTSVKNRIDELNEVNYSYKYTYIEGEALADRLESISFELQFEPTPEGGSKIKMTTKFHTKADVVLKEEEIKVGKDKTLEMYKFLEAYLLKNPDAYA</sequence>
<reference evidence="5" key="1">
    <citation type="submission" date="2018-02" db="EMBL/GenBank/DDBJ databases">
        <authorList>
            <person name="Cohen D.B."/>
            <person name="Kent A.D."/>
        </authorList>
    </citation>
    <scope>NUCLEOTIDE SEQUENCE</scope>
</reference>
<dbReference type="FunFam" id="3.30.530.20:FF:000007">
    <property type="entry name" value="Major pollen allergen Bet v 1-A"/>
    <property type="match status" value="1"/>
</dbReference>
<dbReference type="GO" id="GO:0004864">
    <property type="term" value="F:protein phosphatase inhibitor activity"/>
    <property type="evidence" value="ECO:0007669"/>
    <property type="project" value="InterPro"/>
</dbReference>
<gene>
    <name evidence="5" type="ORF">FSB_LOCUS38602</name>
</gene>
<accession>A0A2N9HGC7</accession>
<proteinExistence type="inferred from homology"/>
<dbReference type="PANTHER" id="PTHR31213">
    <property type="entry name" value="OS08G0374000 PROTEIN-RELATED"/>
    <property type="match status" value="1"/>
</dbReference>
<dbReference type="PRINTS" id="PR00634">
    <property type="entry name" value="BETALLERGEN"/>
</dbReference>
<dbReference type="GO" id="GO:0009738">
    <property type="term" value="P:abscisic acid-activated signaling pathway"/>
    <property type="evidence" value="ECO:0007669"/>
    <property type="project" value="InterPro"/>
</dbReference>
<dbReference type="GO" id="GO:0006952">
    <property type="term" value="P:defense response"/>
    <property type="evidence" value="ECO:0007669"/>
    <property type="project" value="UniProtKB-KW"/>
</dbReference>
<dbReference type="GO" id="GO:0005634">
    <property type="term" value="C:nucleus"/>
    <property type="evidence" value="ECO:0007669"/>
    <property type="project" value="TreeGrafter"/>
</dbReference>
<evidence type="ECO:0000256" key="1">
    <source>
        <dbReference type="ARBA" id="ARBA00009744"/>
    </source>
</evidence>
<feature type="domain" description="Bet v I/Major latex protein" evidence="4">
    <location>
        <begin position="1"/>
        <end position="155"/>
    </location>
</feature>
<keyword evidence="2" id="KW-0611">Plant defense</keyword>
<dbReference type="GO" id="GO:0010427">
    <property type="term" value="F:abscisic acid binding"/>
    <property type="evidence" value="ECO:0007669"/>
    <property type="project" value="InterPro"/>
</dbReference>
<comment type="similarity">
    <text evidence="1">Belongs to the BetVI family.</text>
</comment>
<dbReference type="GO" id="GO:0038023">
    <property type="term" value="F:signaling receptor activity"/>
    <property type="evidence" value="ECO:0007669"/>
    <property type="project" value="InterPro"/>
</dbReference>
<dbReference type="PANTHER" id="PTHR31213:SF70">
    <property type="entry name" value="MAJOR ALLERGEN PRU AR 1-LIKE"/>
    <property type="match status" value="1"/>
</dbReference>
<dbReference type="GO" id="GO:0005737">
    <property type="term" value="C:cytoplasm"/>
    <property type="evidence" value="ECO:0007669"/>
    <property type="project" value="TreeGrafter"/>
</dbReference>
<dbReference type="InterPro" id="IPR050279">
    <property type="entry name" value="Plant_def-hormone_signal"/>
</dbReference>
<organism evidence="5">
    <name type="scientific">Fagus sylvatica</name>
    <name type="common">Beechnut</name>
    <dbReference type="NCBI Taxonomy" id="28930"/>
    <lineage>
        <taxon>Eukaryota</taxon>
        <taxon>Viridiplantae</taxon>
        <taxon>Streptophyta</taxon>
        <taxon>Embryophyta</taxon>
        <taxon>Tracheophyta</taxon>
        <taxon>Spermatophyta</taxon>
        <taxon>Magnoliopsida</taxon>
        <taxon>eudicotyledons</taxon>
        <taxon>Gunneridae</taxon>
        <taxon>Pentapetalae</taxon>
        <taxon>rosids</taxon>
        <taxon>fabids</taxon>
        <taxon>Fagales</taxon>
        <taxon>Fagaceae</taxon>
        <taxon>Fagus</taxon>
    </lineage>
</organism>
<protein>
    <recommendedName>
        <fullName evidence="4">Bet v I/Major latex protein domain-containing protein</fullName>
    </recommendedName>
</protein>
<dbReference type="EMBL" id="OIVN01003358">
    <property type="protein sequence ID" value="SPD10720.1"/>
    <property type="molecule type" value="Genomic_DNA"/>
</dbReference>
<evidence type="ECO:0000313" key="5">
    <source>
        <dbReference type="EMBL" id="SPD10720.1"/>
    </source>
</evidence>